<dbReference type="Proteomes" id="UP000678499">
    <property type="component" value="Unassembled WGS sequence"/>
</dbReference>
<keyword evidence="1 2" id="KW-0694">RNA-binding</keyword>
<dbReference type="GO" id="GO:0003723">
    <property type="term" value="F:RNA binding"/>
    <property type="evidence" value="ECO:0007669"/>
    <property type="project" value="UniProtKB-UniRule"/>
</dbReference>
<accession>A0A7R9BE71</accession>
<name>A0A7R9BE71_9CRUS</name>
<dbReference type="InterPro" id="IPR012677">
    <property type="entry name" value="Nucleotide-bd_a/b_plait_sf"/>
</dbReference>
<evidence type="ECO:0000313" key="5">
    <source>
        <dbReference type="Proteomes" id="UP000678499"/>
    </source>
</evidence>
<dbReference type="SMART" id="SM00360">
    <property type="entry name" value="RRM"/>
    <property type="match status" value="1"/>
</dbReference>
<dbReference type="PROSITE" id="PS50102">
    <property type="entry name" value="RRM"/>
    <property type="match status" value="1"/>
</dbReference>
<sequence length="288" mass="31591">MEHAVGDVCVPIFASALVSSFVERDPFSSWFAVLLGSPAVEVRTFAVPTSEIPPIKSIVITPNAGGRRTAVCGLSNATARVFVTDPAGLDGFHPRTVNTNLGREHQSPTILALSLSPTDALLCVAHLPLSLGESEFRGLVDKFGPVKRAFIMRSRRTGMREECEVRERIMDQNKDRSKTGYGFVEYADKECAFAAKTWLDTKRREEAQVQARPRSLVTPTLSCDWLDCGIVTVAGLDSNCLCVAGLPRENPNMSELRTAMSVHVNPPYCQDWPENCLPSYFNSASLKL</sequence>
<evidence type="ECO:0000256" key="2">
    <source>
        <dbReference type="PROSITE-ProRule" id="PRU00176"/>
    </source>
</evidence>
<evidence type="ECO:0000259" key="3">
    <source>
        <dbReference type="PROSITE" id="PS50102"/>
    </source>
</evidence>
<dbReference type="SUPFAM" id="SSF54928">
    <property type="entry name" value="RNA-binding domain, RBD"/>
    <property type="match status" value="1"/>
</dbReference>
<protein>
    <recommendedName>
        <fullName evidence="3">RRM domain-containing protein</fullName>
    </recommendedName>
</protein>
<dbReference type="Gene3D" id="3.30.70.330">
    <property type="match status" value="1"/>
</dbReference>
<evidence type="ECO:0000313" key="4">
    <source>
        <dbReference type="EMBL" id="CAD7273543.1"/>
    </source>
</evidence>
<gene>
    <name evidence="4" type="ORF">NMOB1V02_LOCUS1424</name>
</gene>
<evidence type="ECO:0000256" key="1">
    <source>
        <dbReference type="ARBA" id="ARBA00022884"/>
    </source>
</evidence>
<dbReference type="OrthoDB" id="639027at2759"/>
<feature type="domain" description="RRM" evidence="3">
    <location>
        <begin position="120"/>
        <end position="214"/>
    </location>
</feature>
<keyword evidence="5" id="KW-1185">Reference proteome</keyword>
<dbReference type="EMBL" id="OA882178">
    <property type="protein sequence ID" value="CAD7273543.1"/>
    <property type="molecule type" value="Genomic_DNA"/>
</dbReference>
<organism evidence="4">
    <name type="scientific">Notodromas monacha</name>
    <dbReference type="NCBI Taxonomy" id="399045"/>
    <lineage>
        <taxon>Eukaryota</taxon>
        <taxon>Metazoa</taxon>
        <taxon>Ecdysozoa</taxon>
        <taxon>Arthropoda</taxon>
        <taxon>Crustacea</taxon>
        <taxon>Oligostraca</taxon>
        <taxon>Ostracoda</taxon>
        <taxon>Podocopa</taxon>
        <taxon>Podocopida</taxon>
        <taxon>Cypridocopina</taxon>
        <taxon>Cypridoidea</taxon>
        <taxon>Cyprididae</taxon>
        <taxon>Notodromas</taxon>
    </lineage>
</organism>
<dbReference type="InterPro" id="IPR035979">
    <property type="entry name" value="RBD_domain_sf"/>
</dbReference>
<proteinExistence type="predicted"/>
<dbReference type="InterPro" id="IPR000504">
    <property type="entry name" value="RRM_dom"/>
</dbReference>
<dbReference type="AlphaFoldDB" id="A0A7R9BE71"/>
<reference evidence="4" key="1">
    <citation type="submission" date="2020-11" db="EMBL/GenBank/DDBJ databases">
        <authorList>
            <person name="Tran Van P."/>
        </authorList>
    </citation>
    <scope>NUCLEOTIDE SEQUENCE</scope>
</reference>
<dbReference type="EMBL" id="CAJPEX010000141">
    <property type="protein sequence ID" value="CAG0913695.1"/>
    <property type="molecule type" value="Genomic_DNA"/>
</dbReference>